<keyword evidence="2" id="KW-1185">Reference proteome</keyword>
<protein>
    <submittedName>
        <fullName evidence="1">Uncharacterized protein</fullName>
    </submittedName>
</protein>
<accession>A0A8X6VPQ9</accession>
<evidence type="ECO:0000313" key="1">
    <source>
        <dbReference type="EMBL" id="GFY16508.1"/>
    </source>
</evidence>
<organism evidence="1 2">
    <name type="scientific">Trichonephila clavipes</name>
    <name type="common">Golden silk orbweaver</name>
    <name type="synonym">Nephila clavipes</name>
    <dbReference type="NCBI Taxonomy" id="2585209"/>
    <lineage>
        <taxon>Eukaryota</taxon>
        <taxon>Metazoa</taxon>
        <taxon>Ecdysozoa</taxon>
        <taxon>Arthropoda</taxon>
        <taxon>Chelicerata</taxon>
        <taxon>Arachnida</taxon>
        <taxon>Araneae</taxon>
        <taxon>Araneomorphae</taxon>
        <taxon>Entelegynae</taxon>
        <taxon>Araneoidea</taxon>
        <taxon>Nephilidae</taxon>
        <taxon>Trichonephila</taxon>
    </lineage>
</organism>
<gene>
    <name evidence="1" type="ORF">TNCV_735371</name>
</gene>
<proteinExistence type="predicted"/>
<dbReference type="AlphaFoldDB" id="A0A8X6VPQ9"/>
<name>A0A8X6VPQ9_TRICX</name>
<dbReference type="Proteomes" id="UP000887159">
    <property type="component" value="Unassembled WGS sequence"/>
</dbReference>
<reference evidence="1" key="1">
    <citation type="submission" date="2020-08" db="EMBL/GenBank/DDBJ databases">
        <title>Multicomponent nature underlies the extraordinary mechanical properties of spider dragline silk.</title>
        <authorList>
            <person name="Kono N."/>
            <person name="Nakamura H."/>
            <person name="Mori M."/>
            <person name="Yoshida Y."/>
            <person name="Ohtoshi R."/>
            <person name="Malay A.D."/>
            <person name="Moran D.A.P."/>
            <person name="Tomita M."/>
            <person name="Numata K."/>
            <person name="Arakawa K."/>
        </authorList>
    </citation>
    <scope>NUCLEOTIDE SEQUENCE</scope>
</reference>
<sequence>MVTLKEKHISYYKRPAGWRGWLVSGLLYPRLRARPRLKSVDFHDVENRQWPCRLIIRHEKHPLSVHLVWMLWAKLNPQVQISHRQSSSAFFWGRNWTSKLVSVIGIA</sequence>
<dbReference type="EMBL" id="BMAU01021339">
    <property type="protein sequence ID" value="GFY16508.1"/>
    <property type="molecule type" value="Genomic_DNA"/>
</dbReference>
<comment type="caution">
    <text evidence="1">The sequence shown here is derived from an EMBL/GenBank/DDBJ whole genome shotgun (WGS) entry which is preliminary data.</text>
</comment>
<evidence type="ECO:0000313" key="2">
    <source>
        <dbReference type="Proteomes" id="UP000887159"/>
    </source>
</evidence>